<organism evidence="9 10">
    <name type="scientific">Holothuria leucospilota</name>
    <name type="common">Black long sea cucumber</name>
    <name type="synonym">Mertensiothuria leucospilota</name>
    <dbReference type="NCBI Taxonomy" id="206669"/>
    <lineage>
        <taxon>Eukaryota</taxon>
        <taxon>Metazoa</taxon>
        <taxon>Echinodermata</taxon>
        <taxon>Eleutherozoa</taxon>
        <taxon>Echinozoa</taxon>
        <taxon>Holothuroidea</taxon>
        <taxon>Aspidochirotacea</taxon>
        <taxon>Aspidochirotida</taxon>
        <taxon>Holothuriidae</taxon>
        <taxon>Holothuria</taxon>
    </lineage>
</organism>
<dbReference type="Pfam" id="PF00001">
    <property type="entry name" value="7tm_1"/>
    <property type="match status" value="1"/>
</dbReference>
<sequence length="288" mass="31593">MEENTNYTNSREELSSSEKRVFAVAFSVEGIVGIFCALYSLRCSLKYGQTYEKPLRFYTSLAIADLGIAVLCPITAYGFMVTGGWPFSEGACDTYGFLAMFFGSACIWSLLMTALESLMVFTKTYNETLINMLLMLTWLNALFWSSAPLLGWGRYVPEIYDAGCLFDMNAGDKGGLTYLLGYSAAALILPMGILLCAFIFSGCGDSLRSFSVKACSLVTLAICICWGTYCLEEIWVLVTGRKDTIPIRLAVLAPLTAKLSPIVDSFIIQKIVSSLAPPNQYAVKGKKE</sequence>
<accession>A0A9Q1BF48</accession>
<evidence type="ECO:0000256" key="7">
    <source>
        <dbReference type="ARBA" id="ARBA00023224"/>
    </source>
</evidence>
<gene>
    <name evidence="9" type="ORF">HOLleu_37244</name>
</gene>
<keyword evidence="3 8" id="KW-1133">Transmembrane helix</keyword>
<protein>
    <submittedName>
        <fullName evidence="9">Visual pigment-like receptor peropsin</fullName>
    </submittedName>
</protein>
<keyword evidence="5 8" id="KW-0472">Membrane</keyword>
<proteinExistence type="predicted"/>
<keyword evidence="10" id="KW-1185">Reference proteome</keyword>
<feature type="transmembrane region" description="Helical" evidence="8">
    <location>
        <begin position="20"/>
        <end position="41"/>
    </location>
</feature>
<dbReference type="AlphaFoldDB" id="A0A9Q1BF48"/>
<keyword evidence="7" id="KW-0807">Transducer</keyword>
<evidence type="ECO:0000256" key="1">
    <source>
        <dbReference type="ARBA" id="ARBA00004141"/>
    </source>
</evidence>
<dbReference type="Proteomes" id="UP001152320">
    <property type="component" value="Chromosome 20"/>
</dbReference>
<name>A0A9Q1BF48_HOLLE</name>
<evidence type="ECO:0000256" key="6">
    <source>
        <dbReference type="ARBA" id="ARBA00023170"/>
    </source>
</evidence>
<feature type="transmembrane region" description="Helical" evidence="8">
    <location>
        <begin position="175"/>
        <end position="200"/>
    </location>
</feature>
<evidence type="ECO:0000313" key="10">
    <source>
        <dbReference type="Proteomes" id="UP001152320"/>
    </source>
</evidence>
<dbReference type="PANTHER" id="PTHR24240">
    <property type="entry name" value="OPSIN"/>
    <property type="match status" value="1"/>
</dbReference>
<evidence type="ECO:0000313" key="9">
    <source>
        <dbReference type="EMBL" id="KAJ8022367.1"/>
    </source>
</evidence>
<dbReference type="GO" id="GO:0004930">
    <property type="term" value="F:G protein-coupled receptor activity"/>
    <property type="evidence" value="ECO:0007669"/>
    <property type="project" value="UniProtKB-KW"/>
</dbReference>
<keyword evidence="4" id="KW-0297">G-protein coupled receptor</keyword>
<evidence type="ECO:0000256" key="8">
    <source>
        <dbReference type="SAM" id="Phobius"/>
    </source>
</evidence>
<evidence type="ECO:0000256" key="5">
    <source>
        <dbReference type="ARBA" id="ARBA00023136"/>
    </source>
</evidence>
<evidence type="ECO:0000256" key="4">
    <source>
        <dbReference type="ARBA" id="ARBA00023040"/>
    </source>
</evidence>
<evidence type="ECO:0000256" key="3">
    <source>
        <dbReference type="ARBA" id="ARBA00022989"/>
    </source>
</evidence>
<feature type="transmembrane region" description="Helical" evidence="8">
    <location>
        <begin position="133"/>
        <end position="155"/>
    </location>
</feature>
<dbReference type="SUPFAM" id="SSF81321">
    <property type="entry name" value="Family A G protein-coupled receptor-like"/>
    <property type="match status" value="1"/>
</dbReference>
<feature type="transmembrane region" description="Helical" evidence="8">
    <location>
        <begin position="62"/>
        <end position="85"/>
    </location>
</feature>
<dbReference type="OrthoDB" id="9996086at2759"/>
<dbReference type="Gene3D" id="1.20.1070.10">
    <property type="entry name" value="Rhodopsin 7-helix transmembrane proteins"/>
    <property type="match status" value="1"/>
</dbReference>
<dbReference type="InterPro" id="IPR050125">
    <property type="entry name" value="GPCR_opsins"/>
</dbReference>
<reference evidence="9" key="1">
    <citation type="submission" date="2021-10" db="EMBL/GenBank/DDBJ databases">
        <title>Tropical sea cucumber genome reveals ecological adaptation and Cuvierian tubules defense mechanism.</title>
        <authorList>
            <person name="Chen T."/>
        </authorList>
    </citation>
    <scope>NUCLEOTIDE SEQUENCE</scope>
    <source>
        <strain evidence="9">Nanhai2018</strain>
        <tissue evidence="9">Muscle</tissue>
    </source>
</reference>
<evidence type="ECO:0000256" key="2">
    <source>
        <dbReference type="ARBA" id="ARBA00022692"/>
    </source>
</evidence>
<keyword evidence="2 8" id="KW-0812">Transmembrane</keyword>
<dbReference type="InterPro" id="IPR000276">
    <property type="entry name" value="GPCR_Rhodpsn"/>
</dbReference>
<keyword evidence="6 9" id="KW-0675">Receptor</keyword>
<comment type="caution">
    <text evidence="9">The sequence shown here is derived from an EMBL/GenBank/DDBJ whole genome shotgun (WGS) entry which is preliminary data.</text>
</comment>
<feature type="transmembrane region" description="Helical" evidence="8">
    <location>
        <begin position="97"/>
        <end position="121"/>
    </location>
</feature>
<feature type="transmembrane region" description="Helical" evidence="8">
    <location>
        <begin position="212"/>
        <end position="229"/>
    </location>
</feature>
<comment type="subcellular location">
    <subcellularLocation>
        <location evidence="1">Membrane</location>
        <topology evidence="1">Multi-pass membrane protein</topology>
    </subcellularLocation>
</comment>
<dbReference type="EMBL" id="JAIZAY010000020">
    <property type="protein sequence ID" value="KAJ8022367.1"/>
    <property type="molecule type" value="Genomic_DNA"/>
</dbReference>
<dbReference type="GO" id="GO:0016020">
    <property type="term" value="C:membrane"/>
    <property type="evidence" value="ECO:0007669"/>
    <property type="project" value="UniProtKB-SubCell"/>
</dbReference>